<evidence type="ECO:0000313" key="6">
    <source>
        <dbReference type="Proteomes" id="UP001057375"/>
    </source>
</evidence>
<evidence type="ECO:0000256" key="3">
    <source>
        <dbReference type="ARBA" id="ARBA00022723"/>
    </source>
</evidence>
<keyword evidence="6" id="KW-1185">Reference proteome</keyword>
<dbReference type="EMBL" id="BQXS01012485">
    <property type="protein sequence ID" value="GKT23776.1"/>
    <property type="molecule type" value="Genomic_DNA"/>
</dbReference>
<evidence type="ECO:0000256" key="1">
    <source>
        <dbReference type="ARBA" id="ARBA00009275"/>
    </source>
</evidence>
<proteinExistence type="inferred from homology"/>
<accession>A0ABQ5K3G8</accession>
<dbReference type="InterPro" id="IPR050891">
    <property type="entry name" value="TatD-type_Hydrolase"/>
</dbReference>
<comment type="similarity">
    <text evidence="1">Belongs to the metallo-dependent hydrolases superfamily. TatD-type hydrolase family.</text>
</comment>
<keyword evidence="2" id="KW-0540">Nuclease</keyword>
<dbReference type="Gene3D" id="3.20.20.140">
    <property type="entry name" value="Metal-dependent hydrolases"/>
    <property type="match status" value="1"/>
</dbReference>
<dbReference type="PANTHER" id="PTHR10060">
    <property type="entry name" value="TATD FAMILY DEOXYRIBONUCLEASE"/>
    <property type="match status" value="1"/>
</dbReference>
<dbReference type="Proteomes" id="UP001057375">
    <property type="component" value="Unassembled WGS sequence"/>
</dbReference>
<organism evidence="5 6">
    <name type="scientific">Aduncisulcus paluster</name>
    <dbReference type="NCBI Taxonomy" id="2918883"/>
    <lineage>
        <taxon>Eukaryota</taxon>
        <taxon>Metamonada</taxon>
        <taxon>Carpediemonas-like organisms</taxon>
        <taxon>Aduncisulcus</taxon>
    </lineage>
</organism>
<dbReference type="InterPro" id="IPR032466">
    <property type="entry name" value="Metal_Hydrolase"/>
</dbReference>
<dbReference type="SUPFAM" id="SSF51556">
    <property type="entry name" value="Metallo-dependent hydrolases"/>
    <property type="match status" value="1"/>
</dbReference>
<protein>
    <submittedName>
        <fullName evidence="5">TatD family like protein</fullName>
    </submittedName>
</protein>
<evidence type="ECO:0000256" key="4">
    <source>
        <dbReference type="ARBA" id="ARBA00022801"/>
    </source>
</evidence>
<dbReference type="InterPro" id="IPR001130">
    <property type="entry name" value="TatD-like"/>
</dbReference>
<feature type="non-terminal residue" evidence="5">
    <location>
        <position position="172"/>
    </location>
</feature>
<gene>
    <name evidence="5" type="ORF">ADUPG1_012533</name>
</gene>
<name>A0ABQ5K3G8_9EUKA</name>
<evidence type="ECO:0000313" key="5">
    <source>
        <dbReference type="EMBL" id="GKT23776.1"/>
    </source>
</evidence>
<dbReference type="Pfam" id="PF01026">
    <property type="entry name" value="TatD_DNase"/>
    <property type="match status" value="1"/>
</dbReference>
<comment type="caution">
    <text evidence="5">The sequence shown here is derived from an EMBL/GenBank/DDBJ whole genome shotgun (WGS) entry which is preliminary data.</text>
</comment>
<keyword evidence="3" id="KW-0479">Metal-binding</keyword>
<sequence>MEGFKFIEIGGNLTDPVFVGSYRGKQAHPSDFEEMMKRADKVGVEKIIITVGSFEDFSDAVKLCKSYSGKLFMTCGIHPTRSLLITGKDDKPKQETIDTNIDKLRKLIVANREHIVAYGEMGLDFDRLHFAPKQAQLLAFDAQLKLAEELDLPLFLHSRAAESDFLRLLGKY</sequence>
<reference evidence="5" key="1">
    <citation type="submission" date="2022-03" db="EMBL/GenBank/DDBJ databases">
        <title>Draft genome sequence of Aduncisulcus paluster, a free-living microaerophilic Fornicata.</title>
        <authorList>
            <person name="Yuyama I."/>
            <person name="Kume K."/>
            <person name="Tamura T."/>
            <person name="Inagaki Y."/>
            <person name="Hashimoto T."/>
        </authorList>
    </citation>
    <scope>NUCLEOTIDE SEQUENCE</scope>
    <source>
        <strain evidence="5">NY0171</strain>
    </source>
</reference>
<dbReference type="PANTHER" id="PTHR10060:SF15">
    <property type="entry name" value="DEOXYRIBONUCLEASE TATDN1"/>
    <property type="match status" value="1"/>
</dbReference>
<evidence type="ECO:0000256" key="2">
    <source>
        <dbReference type="ARBA" id="ARBA00022722"/>
    </source>
</evidence>
<keyword evidence="4" id="KW-0378">Hydrolase</keyword>